<evidence type="ECO:0000313" key="2">
    <source>
        <dbReference type="EMBL" id="GAL86717.1"/>
    </source>
</evidence>
<organism evidence="2 3">
    <name type="scientific">Sporocytophaga myxococcoides</name>
    <dbReference type="NCBI Taxonomy" id="153721"/>
    <lineage>
        <taxon>Bacteria</taxon>
        <taxon>Pseudomonadati</taxon>
        <taxon>Bacteroidota</taxon>
        <taxon>Cytophagia</taxon>
        <taxon>Cytophagales</taxon>
        <taxon>Cytophagaceae</taxon>
        <taxon>Sporocytophaga</taxon>
    </lineage>
</organism>
<comment type="caution">
    <text evidence="2">The sequence shown here is derived from an EMBL/GenBank/DDBJ whole genome shotgun (WGS) entry which is preliminary data.</text>
</comment>
<evidence type="ECO:0000259" key="1">
    <source>
        <dbReference type="PROSITE" id="PS51819"/>
    </source>
</evidence>
<dbReference type="InterPro" id="IPR037523">
    <property type="entry name" value="VOC_core"/>
</dbReference>
<keyword evidence="3" id="KW-1185">Reference proteome</keyword>
<evidence type="ECO:0000313" key="3">
    <source>
        <dbReference type="Proteomes" id="UP000030185"/>
    </source>
</evidence>
<proteinExistence type="predicted"/>
<reference evidence="2 3" key="1">
    <citation type="submission" date="2014-09" db="EMBL/GenBank/DDBJ databases">
        <title>Sporocytophaga myxococcoides PG-01 genome sequencing.</title>
        <authorList>
            <person name="Liu L."/>
            <person name="Gao P.J."/>
            <person name="Chen G.J."/>
            <person name="Wang L.S."/>
        </authorList>
    </citation>
    <scope>NUCLEOTIDE SEQUENCE [LARGE SCALE GENOMIC DNA]</scope>
    <source>
        <strain evidence="2 3">PG-01</strain>
    </source>
</reference>
<name>A0A098LJT9_9BACT</name>
<dbReference type="Gene3D" id="3.10.180.10">
    <property type="entry name" value="2,3-Dihydroxybiphenyl 1,2-Dioxygenase, domain 1"/>
    <property type="match status" value="1"/>
</dbReference>
<feature type="domain" description="VOC" evidence="1">
    <location>
        <begin position="1"/>
        <end position="68"/>
    </location>
</feature>
<dbReference type="AlphaFoldDB" id="A0A098LJT9"/>
<accession>A0A098LJT9</accession>
<dbReference type="InterPro" id="IPR029068">
    <property type="entry name" value="Glyas_Bleomycin-R_OHBP_Dase"/>
</dbReference>
<dbReference type="STRING" id="153721.MYP_3947"/>
<dbReference type="PROSITE" id="PS51819">
    <property type="entry name" value="VOC"/>
    <property type="match status" value="1"/>
</dbReference>
<protein>
    <recommendedName>
        <fullName evidence="1">VOC domain-containing protein</fullName>
    </recommendedName>
</protein>
<dbReference type="Proteomes" id="UP000030185">
    <property type="component" value="Unassembled WGS sequence"/>
</dbReference>
<dbReference type="EMBL" id="BBLT01000009">
    <property type="protein sequence ID" value="GAL86717.1"/>
    <property type="molecule type" value="Genomic_DNA"/>
</dbReference>
<sequence length="68" mass="7737">MEIYPLPKSMEIADKTTRIGFTVTNLDEIIKILKDDNNKIVSEPANNEWGYSAVVKDPDGRSVELREK</sequence>
<dbReference type="SUPFAM" id="SSF54593">
    <property type="entry name" value="Glyoxalase/Bleomycin resistance protein/Dihydroxybiphenyl dioxygenase"/>
    <property type="match status" value="1"/>
</dbReference>
<gene>
    <name evidence="2" type="ORF">MYP_3947</name>
</gene>
<dbReference type="eggNOG" id="COG0346">
    <property type="taxonomic scope" value="Bacteria"/>
</dbReference>